<dbReference type="InterPro" id="IPR000225">
    <property type="entry name" value="Armadillo"/>
</dbReference>
<dbReference type="InterPro" id="IPR036388">
    <property type="entry name" value="WH-like_DNA-bd_sf"/>
</dbReference>
<dbReference type="InterPro" id="IPR000835">
    <property type="entry name" value="HTH_MarR-typ"/>
</dbReference>
<organism evidence="2 3">
    <name type="scientific">Dactylosporangium salmoneum</name>
    <dbReference type="NCBI Taxonomy" id="53361"/>
    <lineage>
        <taxon>Bacteria</taxon>
        <taxon>Bacillati</taxon>
        <taxon>Actinomycetota</taxon>
        <taxon>Actinomycetes</taxon>
        <taxon>Micromonosporales</taxon>
        <taxon>Micromonosporaceae</taxon>
        <taxon>Dactylosporangium</taxon>
    </lineage>
</organism>
<proteinExistence type="predicted"/>
<feature type="domain" description="HTH marR-type" evidence="1">
    <location>
        <begin position="1"/>
        <end position="135"/>
    </location>
</feature>
<dbReference type="PRINTS" id="PR00598">
    <property type="entry name" value="HTHMARR"/>
</dbReference>
<evidence type="ECO:0000313" key="3">
    <source>
        <dbReference type="Proteomes" id="UP001501444"/>
    </source>
</evidence>
<comment type="caution">
    <text evidence="2">The sequence shown here is derived from an EMBL/GenBank/DDBJ whole genome shotgun (WGS) entry which is preliminary data.</text>
</comment>
<gene>
    <name evidence="2" type="ORF">GCM10010170_070790</name>
</gene>
<sequence length="149" mass="16144">MTEILDSAALANGLERIVSLLRRSAPDEHVSLSAAATLRTLDTSGPCRISELAAREGVTQPAMTQLVSRLEHDGYAERRSWEADARVVMVHLTATGAELLRRRHDARARRLAELAERLSAEDRAALAAALPALDRLVTTQHDNPGSTCA</sequence>
<dbReference type="PANTHER" id="PTHR33164:SF99">
    <property type="entry name" value="MARR FAMILY REGULATORY PROTEIN"/>
    <property type="match status" value="1"/>
</dbReference>
<reference evidence="2 3" key="1">
    <citation type="journal article" date="2019" name="Int. J. Syst. Evol. Microbiol.">
        <title>The Global Catalogue of Microorganisms (GCM) 10K type strain sequencing project: providing services to taxonomists for standard genome sequencing and annotation.</title>
        <authorList>
            <consortium name="The Broad Institute Genomics Platform"/>
            <consortium name="The Broad Institute Genome Sequencing Center for Infectious Disease"/>
            <person name="Wu L."/>
            <person name="Ma J."/>
        </authorList>
    </citation>
    <scope>NUCLEOTIDE SEQUENCE [LARGE SCALE GENOMIC DNA]</scope>
    <source>
        <strain evidence="2 3">JCM 3272</strain>
    </source>
</reference>
<dbReference type="Gene3D" id="1.10.10.10">
    <property type="entry name" value="Winged helix-like DNA-binding domain superfamily/Winged helix DNA-binding domain"/>
    <property type="match status" value="1"/>
</dbReference>
<dbReference type="SUPFAM" id="SSF46785">
    <property type="entry name" value="Winged helix' DNA-binding domain"/>
    <property type="match status" value="1"/>
</dbReference>
<evidence type="ECO:0000313" key="2">
    <source>
        <dbReference type="EMBL" id="GAA2370013.1"/>
    </source>
</evidence>
<dbReference type="Pfam" id="PF01047">
    <property type="entry name" value="MarR"/>
    <property type="match status" value="1"/>
</dbReference>
<keyword evidence="3" id="KW-1185">Reference proteome</keyword>
<name>A0ABN3H5S9_9ACTN</name>
<dbReference type="Proteomes" id="UP001501444">
    <property type="component" value="Unassembled WGS sequence"/>
</dbReference>
<dbReference type="PANTHER" id="PTHR33164">
    <property type="entry name" value="TRANSCRIPTIONAL REGULATOR, MARR FAMILY"/>
    <property type="match status" value="1"/>
</dbReference>
<dbReference type="PROSITE" id="PS50995">
    <property type="entry name" value="HTH_MARR_2"/>
    <property type="match status" value="1"/>
</dbReference>
<protein>
    <submittedName>
        <fullName evidence="2">MarR family transcriptional regulator</fullName>
    </submittedName>
</protein>
<dbReference type="InterPro" id="IPR036390">
    <property type="entry name" value="WH_DNA-bd_sf"/>
</dbReference>
<dbReference type="PROSITE" id="PS50176">
    <property type="entry name" value="ARM_REPEAT"/>
    <property type="match status" value="1"/>
</dbReference>
<dbReference type="EMBL" id="BAAARV010000069">
    <property type="protein sequence ID" value="GAA2370013.1"/>
    <property type="molecule type" value="Genomic_DNA"/>
</dbReference>
<accession>A0ABN3H5S9</accession>
<evidence type="ECO:0000259" key="1">
    <source>
        <dbReference type="PROSITE" id="PS50995"/>
    </source>
</evidence>
<dbReference type="InterPro" id="IPR039422">
    <property type="entry name" value="MarR/SlyA-like"/>
</dbReference>
<dbReference type="RefSeq" id="WP_344616946.1">
    <property type="nucleotide sequence ID" value="NZ_BAAARV010000069.1"/>
</dbReference>
<dbReference type="SMART" id="SM00347">
    <property type="entry name" value="HTH_MARR"/>
    <property type="match status" value="1"/>
</dbReference>